<dbReference type="CDD" id="cd14687">
    <property type="entry name" value="bZIP_ATF2"/>
    <property type="match status" value="1"/>
</dbReference>
<evidence type="ECO:0000256" key="8">
    <source>
        <dbReference type="ARBA" id="ARBA00023163"/>
    </source>
</evidence>
<dbReference type="InterPro" id="IPR013197">
    <property type="entry name" value="RNA_pol_III_RPC82-rel_HTH"/>
</dbReference>
<dbReference type="PROSITE" id="PS51808">
    <property type="entry name" value="CHCH"/>
    <property type="match status" value="2"/>
</dbReference>
<protein>
    <recommendedName>
        <fullName evidence="4 11">DNA-directed RNA polymerase III subunit RPC3</fullName>
        <shortName evidence="11">RNA polymerase III subunit C3</shortName>
    </recommendedName>
</protein>
<keyword evidence="8 11" id="KW-0804">Transcription</keyword>
<evidence type="ECO:0000256" key="13">
    <source>
        <dbReference type="SAM" id="MobiDB-lite"/>
    </source>
</evidence>
<dbReference type="InterPro" id="IPR020956">
    <property type="entry name" value="TF_Aft1_OSM"/>
</dbReference>
<dbReference type="Pfam" id="PF05645">
    <property type="entry name" value="RNA_pol_Rpc82"/>
    <property type="match status" value="1"/>
</dbReference>
<evidence type="ECO:0000313" key="15">
    <source>
        <dbReference type="EMBL" id="OZJ05024.1"/>
    </source>
</evidence>
<evidence type="ECO:0000256" key="11">
    <source>
        <dbReference type="RuleBase" id="RU367076"/>
    </source>
</evidence>
<dbReference type="InterPro" id="IPR055207">
    <property type="entry name" value="POLR3C_WHD"/>
</dbReference>
<keyword evidence="7" id="KW-0238">DNA-binding</keyword>
<feature type="region of interest" description="Disordered" evidence="13">
    <location>
        <begin position="863"/>
        <end position="941"/>
    </location>
</feature>
<feature type="compositionally biased region" description="Low complexity" evidence="13">
    <location>
        <begin position="915"/>
        <end position="929"/>
    </location>
</feature>
<dbReference type="Pfam" id="PF00170">
    <property type="entry name" value="bZIP_1"/>
    <property type="match status" value="1"/>
</dbReference>
<sequence>MTSTRDPTFTSTKFVDPTPAPSDLPAVDEVGLTSAPLKSASYFIGAYCKDYNEDFMSCKNEDNNPEHCLKEGRRVTRCALDLIQKLRENCDKEFEAHWKCLDKNNQELFYCRKPERAFNKCVFDKLVIARLCRSVVYEQFGDVAEAVVRILCRQTRTNLAQILKETKLTRQQVREALVVMMQHNLIKYSLSQEGQRMATYYEVDEYEICMRLRFGSFIYWAGEWFGPDERFIIEFILLYGRATPEMIYDYVINKGKQGKVTKAAAKKHSERRKQVEQTLLRLVNMRFVVGTRPTDAYSKIQKRLEAEYREEAKLNMPATATDKTKIKTVIEEEEERDMASSENYGLKRKATDDIDSAPLKRHAGADAFDNIEIDPAATFRVNYDRFNMRFRAATIEELVSERINRPAAVVMKRFLELTDHKVKETKDPQSSVATSITISQAIRPDADLASGIALRRDDMDDEEGPSKQQLTQMFLEIMTKDQIGFVAKKDDRGHGEYVIQFAKIRDELKKRVFFEVLQEQFGSLSVRLVRILMEKGKLDEKMIQKIAMIPQKDTREKLFLLEKAGFVHFQEVPKTADRAPSRTYYLFWVDLDTSYLALTNYIYKSMTNVRQRKQHERHLRQQIIEKTERKDVQENQELLGAYNQKEYAELQQMLSKLEVAEARISQRNGSEADATTGDAAENAAKFSEATPTLPLPDIDQTPNQLLRSKLDLEPNPFEQSFGGLSSAGTGESITVGTPVNTSGIRDTAAGPKDSPKPPVLPPVASIASPAILSQRNDSSTPLGWDSLRAGPLSPSMLQGPQHQVDYNNLRRLNGYRAEFMNGVLAPNAVYSQAPTVSQPPASQNNLYLLSQEVMRRTAGGDLGIKSEREGSFSNLPVSQSSSESGSKSKASISPLPTTRTSSRRRANTEREQENNDQPSNKKSKPSSNTNEKDPKDMDDEEKRKNFLERNRQAALKCRQRKKQWLANLQSKVEYLTNDNEQLQHQASSLREEIINLKTLLLAHKDCPIAQANGVMGLDAIGAAPTHPMPNRMGMPQIPPNQQMPVNMGMPPGVGVGPGMNGMMRFG</sequence>
<dbReference type="Gene3D" id="1.10.10.10">
    <property type="entry name" value="Winged helix-like DNA-binding domain superfamily/Winged helix DNA-binding domain"/>
    <property type="match status" value="4"/>
</dbReference>
<dbReference type="GO" id="GO:0005666">
    <property type="term" value="C:RNA polymerase III complex"/>
    <property type="evidence" value="ECO:0007669"/>
    <property type="project" value="UniProtKB-UniRule"/>
</dbReference>
<feature type="compositionally biased region" description="Low complexity" evidence="13">
    <location>
        <begin position="878"/>
        <end position="900"/>
    </location>
</feature>
<evidence type="ECO:0000256" key="12">
    <source>
        <dbReference type="SAM" id="Coils"/>
    </source>
</evidence>
<dbReference type="Gene3D" id="1.20.5.170">
    <property type="match status" value="1"/>
</dbReference>
<dbReference type="InterPro" id="IPR046347">
    <property type="entry name" value="bZIP_sf"/>
</dbReference>
<dbReference type="SUPFAM" id="SSF46785">
    <property type="entry name" value="Winged helix' DNA-binding domain"/>
    <property type="match status" value="1"/>
</dbReference>
<dbReference type="OrthoDB" id="272392at2759"/>
<feature type="domain" description="BZIP" evidence="14">
    <location>
        <begin position="940"/>
        <end position="1003"/>
    </location>
</feature>
<comment type="subunit">
    <text evidence="3 11">Component of the RNA polymerase III (Pol III) complex consisting of 17 subunits.</text>
</comment>
<comment type="function">
    <text evidence="10 11">DNA-dependent RNA polymerase catalyzes the transcription of DNA into RNA using the four ribonucleoside triphosphates as substrates. Specific core component of RNA polymerase III which synthesizes small RNAs, such as 5S rRNA and tRNAs.</text>
</comment>
<dbReference type="InterPro" id="IPR036390">
    <property type="entry name" value="WH_DNA-bd_sf"/>
</dbReference>
<keyword evidence="9 11" id="KW-0539">Nucleus</keyword>
<comment type="subcellular location">
    <subcellularLocation>
        <location evidence="1 11">Nucleus</location>
    </subcellularLocation>
</comment>
<name>A0A261Y3H1_9FUNG</name>
<dbReference type="SMART" id="SM00338">
    <property type="entry name" value="BRLZ"/>
    <property type="match status" value="1"/>
</dbReference>
<reference evidence="15 16" key="1">
    <citation type="journal article" date="2017" name="Mycologia">
        <title>Bifiguratus adelaidae, gen. et sp. nov., a new member of Mucoromycotina in endophytic and soil-dwelling habitats.</title>
        <authorList>
            <person name="Torres-Cruz T.J."/>
            <person name="Billingsley Tobias T.L."/>
            <person name="Almatruk M."/>
            <person name="Hesse C."/>
            <person name="Kuske C.R."/>
            <person name="Desiro A."/>
            <person name="Benucci G.M."/>
            <person name="Bonito G."/>
            <person name="Stajich J.E."/>
            <person name="Dunlap C."/>
            <person name="Arnold A.E."/>
            <person name="Porras-Alfaro A."/>
        </authorList>
    </citation>
    <scope>NUCLEOTIDE SEQUENCE [LARGE SCALE GENOMIC DNA]</scope>
    <source>
        <strain evidence="15 16">AZ0501</strain>
    </source>
</reference>
<keyword evidence="6" id="KW-0805">Transcription regulation</keyword>
<dbReference type="GO" id="GO:0006351">
    <property type="term" value="P:DNA-templated transcription"/>
    <property type="evidence" value="ECO:0007669"/>
    <property type="project" value="InterPro"/>
</dbReference>
<comment type="caution">
    <text evidence="15">The sequence shown here is derived from an EMBL/GenBank/DDBJ whole genome shotgun (WGS) entry which is preliminary data.</text>
</comment>
<dbReference type="EMBL" id="MVBO01000024">
    <property type="protein sequence ID" value="OZJ05024.1"/>
    <property type="molecule type" value="Genomic_DNA"/>
</dbReference>
<dbReference type="InterPro" id="IPR036388">
    <property type="entry name" value="WH-like_DNA-bd_sf"/>
</dbReference>
<evidence type="ECO:0000256" key="7">
    <source>
        <dbReference type="ARBA" id="ARBA00023125"/>
    </source>
</evidence>
<dbReference type="PROSITE" id="PS50217">
    <property type="entry name" value="BZIP"/>
    <property type="match status" value="1"/>
</dbReference>
<evidence type="ECO:0000256" key="6">
    <source>
        <dbReference type="ARBA" id="ARBA00023015"/>
    </source>
</evidence>
<evidence type="ECO:0000256" key="10">
    <source>
        <dbReference type="ARBA" id="ARBA00025127"/>
    </source>
</evidence>
<dbReference type="Pfam" id="PF22536">
    <property type="entry name" value="WHD_POLR3C"/>
    <property type="match status" value="1"/>
</dbReference>
<dbReference type="GO" id="GO:0003700">
    <property type="term" value="F:DNA-binding transcription factor activity"/>
    <property type="evidence" value="ECO:0007669"/>
    <property type="project" value="InterPro"/>
</dbReference>
<dbReference type="Proteomes" id="UP000242875">
    <property type="component" value="Unassembled WGS sequence"/>
</dbReference>
<evidence type="ECO:0000256" key="2">
    <source>
        <dbReference type="ARBA" id="ARBA00006835"/>
    </source>
</evidence>
<feature type="region of interest" description="Disordered" evidence="13">
    <location>
        <begin position="714"/>
        <end position="763"/>
    </location>
</feature>
<feature type="compositionally biased region" description="Basic and acidic residues" evidence="13">
    <location>
        <begin position="930"/>
        <end position="941"/>
    </location>
</feature>
<dbReference type="AlphaFoldDB" id="A0A261Y3H1"/>
<feature type="coiled-coil region" evidence="12">
    <location>
        <begin position="965"/>
        <end position="999"/>
    </location>
</feature>
<evidence type="ECO:0000256" key="5">
    <source>
        <dbReference type="ARBA" id="ARBA00022478"/>
    </source>
</evidence>
<evidence type="ECO:0000256" key="3">
    <source>
        <dbReference type="ARBA" id="ARBA00011206"/>
    </source>
</evidence>
<dbReference type="SUPFAM" id="SSF57959">
    <property type="entry name" value="Leucine zipper domain"/>
    <property type="match status" value="1"/>
</dbReference>
<dbReference type="InterPro" id="IPR008806">
    <property type="entry name" value="RNA_pol_III_Rpc82_C"/>
</dbReference>
<accession>A0A261Y3H1</accession>
<dbReference type="Pfam" id="PF11785">
    <property type="entry name" value="Aft1_OSA"/>
    <property type="match status" value="1"/>
</dbReference>
<evidence type="ECO:0000256" key="4">
    <source>
        <dbReference type="ARBA" id="ARBA00016689"/>
    </source>
</evidence>
<dbReference type="Pfam" id="PF08221">
    <property type="entry name" value="HTH_9"/>
    <property type="match status" value="1"/>
</dbReference>
<dbReference type="InterPro" id="IPR004827">
    <property type="entry name" value="bZIP"/>
</dbReference>
<evidence type="ECO:0000259" key="14">
    <source>
        <dbReference type="PROSITE" id="PS50217"/>
    </source>
</evidence>
<gene>
    <name evidence="15" type="ORF">BZG36_02143</name>
</gene>
<keyword evidence="12" id="KW-0175">Coiled coil</keyword>
<evidence type="ECO:0000256" key="1">
    <source>
        <dbReference type="ARBA" id="ARBA00004123"/>
    </source>
</evidence>
<comment type="similarity">
    <text evidence="2 11">Belongs to the RNA polymerase beta chain family.</text>
</comment>
<dbReference type="GO" id="GO:0003697">
    <property type="term" value="F:single-stranded DNA binding"/>
    <property type="evidence" value="ECO:0007669"/>
    <property type="project" value="UniProtKB-UniRule"/>
</dbReference>
<feature type="compositionally biased region" description="Polar residues" evidence="13">
    <location>
        <begin position="722"/>
        <end position="744"/>
    </location>
</feature>
<keyword evidence="16" id="KW-1185">Reference proteome</keyword>
<proteinExistence type="inferred from homology"/>
<organism evidence="15 16">
    <name type="scientific">Bifiguratus adelaidae</name>
    <dbReference type="NCBI Taxonomy" id="1938954"/>
    <lineage>
        <taxon>Eukaryota</taxon>
        <taxon>Fungi</taxon>
        <taxon>Fungi incertae sedis</taxon>
        <taxon>Mucoromycota</taxon>
        <taxon>Mucoromycotina</taxon>
        <taxon>Endogonomycetes</taxon>
        <taxon>Endogonales</taxon>
        <taxon>Endogonales incertae sedis</taxon>
        <taxon>Bifiguratus</taxon>
    </lineage>
</organism>
<evidence type="ECO:0000313" key="16">
    <source>
        <dbReference type="Proteomes" id="UP000242875"/>
    </source>
</evidence>
<dbReference type="PANTHER" id="PTHR12949:SF0">
    <property type="entry name" value="DNA-DIRECTED RNA POLYMERASE III SUBUNIT RPC3"/>
    <property type="match status" value="1"/>
</dbReference>
<evidence type="ECO:0000256" key="9">
    <source>
        <dbReference type="ARBA" id="ARBA00023242"/>
    </source>
</evidence>
<keyword evidence="5 11" id="KW-0240">DNA-directed RNA polymerase</keyword>
<dbReference type="InterPro" id="IPR039748">
    <property type="entry name" value="RPC3"/>
</dbReference>
<dbReference type="PANTHER" id="PTHR12949">
    <property type="entry name" value="RNA POLYMERASE III DNA DIRECTED -RELATED"/>
    <property type="match status" value="1"/>
</dbReference>
<dbReference type="FunFam" id="1.20.5.170:FF:000053">
    <property type="entry name" value="BZIP transcription factor AtfA"/>
    <property type="match status" value="1"/>
</dbReference>